<keyword evidence="4" id="KW-1185">Reference proteome</keyword>
<evidence type="ECO:0000313" key="4">
    <source>
        <dbReference type="Proteomes" id="UP000053257"/>
    </source>
</evidence>
<dbReference type="OrthoDB" id="1930760at2759"/>
<dbReference type="Gene3D" id="3.40.30.10">
    <property type="entry name" value="Glutaredoxin"/>
    <property type="match status" value="1"/>
</dbReference>
<dbReference type="AlphaFoldDB" id="A0A0C3PGV2"/>
<reference evidence="3 4" key="1">
    <citation type="journal article" date="2014" name="PLoS Genet.">
        <title>Analysis of the Phlebiopsis gigantea genome, transcriptome and secretome provides insight into its pioneer colonization strategies of wood.</title>
        <authorList>
            <person name="Hori C."/>
            <person name="Ishida T."/>
            <person name="Igarashi K."/>
            <person name="Samejima M."/>
            <person name="Suzuki H."/>
            <person name="Master E."/>
            <person name="Ferreira P."/>
            <person name="Ruiz-Duenas F.J."/>
            <person name="Held B."/>
            <person name="Canessa P."/>
            <person name="Larrondo L.F."/>
            <person name="Schmoll M."/>
            <person name="Druzhinina I.S."/>
            <person name="Kubicek C.P."/>
            <person name="Gaskell J.A."/>
            <person name="Kersten P."/>
            <person name="St John F."/>
            <person name="Glasner J."/>
            <person name="Sabat G."/>
            <person name="Splinter BonDurant S."/>
            <person name="Syed K."/>
            <person name="Yadav J."/>
            <person name="Mgbeahuruike A.C."/>
            <person name="Kovalchuk A."/>
            <person name="Asiegbu F.O."/>
            <person name="Lackner G."/>
            <person name="Hoffmeister D."/>
            <person name="Rencoret J."/>
            <person name="Gutierrez A."/>
            <person name="Sun H."/>
            <person name="Lindquist E."/>
            <person name="Barry K."/>
            <person name="Riley R."/>
            <person name="Grigoriev I.V."/>
            <person name="Henrissat B."/>
            <person name="Kues U."/>
            <person name="Berka R.M."/>
            <person name="Martinez A.T."/>
            <person name="Covert S.F."/>
            <person name="Blanchette R.A."/>
            <person name="Cullen D."/>
        </authorList>
    </citation>
    <scope>NUCLEOTIDE SEQUENCE [LARGE SCALE GENOMIC DNA]</scope>
    <source>
        <strain evidence="3 4">11061_1 CR5-6</strain>
    </source>
</reference>
<dbReference type="InterPro" id="IPR001853">
    <property type="entry name" value="DSBA-like_thioredoxin_dom"/>
</dbReference>
<dbReference type="Proteomes" id="UP000053257">
    <property type="component" value="Unassembled WGS sequence"/>
</dbReference>
<protein>
    <recommendedName>
        <fullName evidence="2">DSBA-like thioredoxin domain-containing protein</fullName>
    </recommendedName>
</protein>
<dbReference type="SUPFAM" id="SSF52833">
    <property type="entry name" value="Thioredoxin-like"/>
    <property type="match status" value="1"/>
</dbReference>
<feature type="domain" description="DSBA-like thioredoxin" evidence="2">
    <location>
        <begin position="10"/>
        <end position="209"/>
    </location>
</feature>
<name>A0A0C3PGV2_PHLG1</name>
<evidence type="ECO:0000313" key="3">
    <source>
        <dbReference type="EMBL" id="KIP05038.1"/>
    </source>
</evidence>
<accession>A0A0C3PGV2</accession>
<sequence length="245" mass="27292">MSPTKVIKLTVISDIICPWCYIGQRELDNALKMCSDLPVQVEIEYRPYRIYPSLSDGQFLEKLQWYESKFGSEKIKTMETMILPRARELGIDLKFTDGIITQTTLAHRLMLKAWKMGGQSTQQALLAALFKGYFEASANIGDTDVLADMAVIAKMMTKEEAVSFLESDELLDEVETMINESKKKGINGVPFIVINGKWAVSGGQTAEIFTQIFTKLANHDPTTPRPTYATPSNPPKSVATAPLMA</sequence>
<dbReference type="CDD" id="cd03024">
    <property type="entry name" value="DsbA_FrnE"/>
    <property type="match status" value="1"/>
</dbReference>
<proteinExistence type="predicted"/>
<dbReference type="EMBL" id="KN840555">
    <property type="protein sequence ID" value="KIP05038.1"/>
    <property type="molecule type" value="Genomic_DNA"/>
</dbReference>
<dbReference type="InterPro" id="IPR036249">
    <property type="entry name" value="Thioredoxin-like_sf"/>
</dbReference>
<evidence type="ECO:0000256" key="1">
    <source>
        <dbReference type="SAM" id="MobiDB-lite"/>
    </source>
</evidence>
<dbReference type="PANTHER" id="PTHR13887:SF41">
    <property type="entry name" value="THIOREDOXIN SUPERFAMILY PROTEIN"/>
    <property type="match status" value="1"/>
</dbReference>
<gene>
    <name evidence="3" type="ORF">PHLGIDRAFT_92714</name>
</gene>
<dbReference type="STRING" id="745531.A0A0C3PGV2"/>
<dbReference type="Pfam" id="PF01323">
    <property type="entry name" value="DSBA"/>
    <property type="match status" value="1"/>
</dbReference>
<evidence type="ECO:0000259" key="2">
    <source>
        <dbReference type="Pfam" id="PF01323"/>
    </source>
</evidence>
<dbReference type="GO" id="GO:0016491">
    <property type="term" value="F:oxidoreductase activity"/>
    <property type="evidence" value="ECO:0007669"/>
    <property type="project" value="InterPro"/>
</dbReference>
<dbReference type="PANTHER" id="PTHR13887">
    <property type="entry name" value="GLUTATHIONE S-TRANSFERASE KAPPA"/>
    <property type="match status" value="1"/>
</dbReference>
<dbReference type="HOGENOM" id="CLU_069253_0_1_1"/>
<feature type="region of interest" description="Disordered" evidence="1">
    <location>
        <begin position="220"/>
        <end position="245"/>
    </location>
</feature>
<organism evidence="3 4">
    <name type="scientific">Phlebiopsis gigantea (strain 11061_1 CR5-6)</name>
    <name type="common">White-rot fungus</name>
    <name type="synonym">Peniophora gigantea</name>
    <dbReference type="NCBI Taxonomy" id="745531"/>
    <lineage>
        <taxon>Eukaryota</taxon>
        <taxon>Fungi</taxon>
        <taxon>Dikarya</taxon>
        <taxon>Basidiomycota</taxon>
        <taxon>Agaricomycotina</taxon>
        <taxon>Agaricomycetes</taxon>
        <taxon>Polyporales</taxon>
        <taxon>Phanerochaetaceae</taxon>
        <taxon>Phlebiopsis</taxon>
    </lineage>
</organism>